<proteinExistence type="predicted"/>
<name>A0A1U7HK57_9CHRO</name>
<protein>
    <submittedName>
        <fullName evidence="1">Uncharacterized protein</fullName>
    </submittedName>
</protein>
<dbReference type="RefSeq" id="WP_073550629.1">
    <property type="nucleotide sequence ID" value="NZ_CAWMVK010000006.1"/>
</dbReference>
<comment type="caution">
    <text evidence="1">The sequence shown here is derived from an EMBL/GenBank/DDBJ whole genome shotgun (WGS) entry which is preliminary data.</text>
</comment>
<dbReference type="OrthoDB" id="581669at2"/>
<keyword evidence="2" id="KW-1185">Reference proteome</keyword>
<dbReference type="AlphaFoldDB" id="A0A1U7HK57"/>
<reference evidence="1 2" key="1">
    <citation type="submission" date="2016-11" db="EMBL/GenBank/DDBJ databases">
        <title>Draft Genome Sequences of Nine Cyanobacterial Strains from Diverse Habitats.</title>
        <authorList>
            <person name="Zhu T."/>
            <person name="Hou S."/>
            <person name="Lu X."/>
            <person name="Hess W.R."/>
        </authorList>
    </citation>
    <scope>NUCLEOTIDE SEQUENCE [LARGE SCALE GENOMIC DNA]</scope>
    <source>
        <strain evidence="1 2">5.2 s.c.1</strain>
    </source>
</reference>
<evidence type="ECO:0000313" key="2">
    <source>
        <dbReference type="Proteomes" id="UP000185984"/>
    </source>
</evidence>
<gene>
    <name evidence="1" type="ORF">NIES1031_16610</name>
</gene>
<sequence length="228" mass="26780">MQELTNQSSKTVLAKKCILSDDSTLITAPIVLYSFGQWNQPLQNPLFTATLSFPFLASSPKFLPRTKQQSLTADDLLNFEQTQNINTTFISLCRRRWQQEVYNRFREARKRFPEFFPCFDLRENSDGKLEYSIHFKPLTKYAKGLLVDNPLFPHNEEFKPIEELWNSQGKSQLDIIFERYPTQLELKVSKVSSWKLQLQEMIQLVQESVKKFDISSLKLRFSQRKAVL</sequence>
<organism evidence="1 2">
    <name type="scientific">Chroogloeocystis siderophila 5.2 s.c.1</name>
    <dbReference type="NCBI Taxonomy" id="247279"/>
    <lineage>
        <taxon>Bacteria</taxon>
        <taxon>Bacillati</taxon>
        <taxon>Cyanobacteriota</taxon>
        <taxon>Cyanophyceae</taxon>
        <taxon>Oscillatoriophycideae</taxon>
        <taxon>Chroococcales</taxon>
        <taxon>Chroococcaceae</taxon>
        <taxon>Chroogloeocystis</taxon>
    </lineage>
</organism>
<dbReference type="EMBL" id="MRCC01000014">
    <property type="protein sequence ID" value="OKH23918.1"/>
    <property type="molecule type" value="Genomic_DNA"/>
</dbReference>
<accession>A0A1U7HK57</accession>
<dbReference type="Proteomes" id="UP000185984">
    <property type="component" value="Unassembled WGS sequence"/>
</dbReference>
<evidence type="ECO:0000313" key="1">
    <source>
        <dbReference type="EMBL" id="OKH23918.1"/>
    </source>
</evidence>